<evidence type="ECO:0000313" key="2">
    <source>
        <dbReference type="EMBL" id="AKC05650.1"/>
    </source>
</evidence>
<dbReference type="AlphaFoldDB" id="A0A085YPG7"/>
<sequence>MFHQNQSKLALIDEAMKIEANTLVSVFFSFQRLENYVLWDQHIARRIIEKMYARTLEAETRFPAVVAPYEDNDQSEEAMHLEWVCAQVPELALDLELEITELEKANYRAEHPVISAFYDALVCWFNIPVHHF</sequence>
<evidence type="ECO:0000313" key="4">
    <source>
        <dbReference type="EMBL" id="QHH13394.1"/>
    </source>
</evidence>
<name>A0A085YPG7_VIBPH</name>
<dbReference type="PATRIC" id="fig|670.381.peg.4004"/>
<gene>
    <name evidence="4" type="ORF">EHC69_29485</name>
    <name evidence="3" type="ORF">I7278_25710</name>
    <name evidence="2" type="ORF">pVA1030</name>
</gene>
<reference evidence="2" key="1">
    <citation type="submission" date="2014-12" db="EMBL/GenBank/DDBJ databases">
        <authorList>
            <person name="Lee C.-T."/>
            <person name="Chen I.-T."/>
            <person name="Yang Y.-T."/>
            <person name="Chen C.-Y."/>
            <person name="Lo C.-F."/>
        </authorList>
    </citation>
    <scope>NUCLEOTIDE SEQUENCE</scope>
    <source>
        <strain evidence="2">3HP</strain>
        <plasmid evidence="2">pVA1</plasmid>
    </source>
</reference>
<dbReference type="EMBL" id="CP034304">
    <property type="protein sequence ID" value="QHH13394.1"/>
    <property type="molecule type" value="Genomic_DNA"/>
</dbReference>
<organism evidence="1">
    <name type="scientific">Vibrio parahaemolyticus</name>
    <dbReference type="NCBI Taxonomy" id="670"/>
    <lineage>
        <taxon>Bacteria</taxon>
        <taxon>Pseudomonadati</taxon>
        <taxon>Pseudomonadota</taxon>
        <taxon>Gammaproteobacteria</taxon>
        <taxon>Vibrionales</taxon>
        <taxon>Vibrionaceae</taxon>
        <taxon>Vibrio</taxon>
    </lineage>
</organism>
<reference evidence="2" key="3">
    <citation type="journal article" date="2015" name="Proc. Natl. Acad. Sci. U.S.A.">
        <title>The opportunistic marine pathogen Vibrio parahaemolyticus becomes virulent by acquiring a plasmid that expresses a deadly toxin.</title>
        <authorList>
            <person name="Lee C.T."/>
            <person name="Chen I.T."/>
            <person name="Yang Y.T."/>
            <person name="Ko T.P."/>
            <person name="Huang Y.T."/>
            <person name="Huang J.Y."/>
            <person name="Huang M.F."/>
            <person name="Lin S.J."/>
            <person name="Chen C.Y."/>
            <person name="Lin S.S."/>
            <person name="Lightner D.V."/>
            <person name="Wang H.C."/>
            <person name="Wang A.H."/>
            <person name="Wang H.C."/>
            <person name="Hor L.I."/>
            <person name="Lo C.F."/>
        </authorList>
    </citation>
    <scope>NUCLEOTIDE SEQUENCE</scope>
    <source>
        <strain evidence="2">3HP</strain>
        <plasmid evidence="2">pVA1</plasmid>
    </source>
</reference>
<proteinExistence type="predicted"/>
<dbReference type="EMBL" id="DACQKT010000028">
    <property type="protein sequence ID" value="HAS6680179.1"/>
    <property type="molecule type" value="Genomic_DNA"/>
</dbReference>
<geneLocation type="plasmid" evidence="1">
    <name>pVPA3-1</name>
</geneLocation>
<reference evidence="1" key="2">
    <citation type="journal article" date="2015" name="Dis. Aquat. Organ.">
        <title>Photorhabdus insect-related (Pir) toxin-like genes in a plasmid of Vibrio parahaemolyticus, the causative agent of acute hepatopancreatic necrosis disease (AHPND) of shrimp.</title>
        <authorList>
            <person name="Han J.E."/>
            <person name="Tang K.F."/>
            <person name="Tran L.H."/>
            <person name="Lightner D.V."/>
        </authorList>
    </citation>
    <scope>NUCLEOTIDE SEQUENCE</scope>
    <source>
        <strain evidence="1">13-028/A3</strain>
        <plasmid evidence="1">pVPA3-1</plasmid>
    </source>
</reference>
<dbReference type="Proteomes" id="UP000464718">
    <property type="component" value="Plasmid pvpsd2016-5"/>
</dbReference>
<dbReference type="EMBL" id="KM067908">
    <property type="protein sequence ID" value="AIL49881.1"/>
    <property type="molecule type" value="Genomic_DNA"/>
</dbReference>
<dbReference type="RefSeq" id="WP_023623349.1">
    <property type="nucleotide sequence ID" value="NC_025152.1"/>
</dbReference>
<evidence type="ECO:0000313" key="1">
    <source>
        <dbReference type="EMBL" id="AIL49881.1"/>
    </source>
</evidence>
<geneLocation type="plasmid" evidence="4">
    <name>pVPSD2016-5</name>
</geneLocation>
<accession>A0A085YPG7</accession>
<keyword evidence="1" id="KW-0614">Plasmid</keyword>
<dbReference type="Proteomes" id="UP000856022">
    <property type="component" value="Unassembled WGS sequence"/>
</dbReference>
<reference evidence="4 5" key="5">
    <citation type="submission" date="2018-12" db="EMBL/GenBank/DDBJ databases">
        <title>Genomic insights into the evolutionary origins and pathogenicity of five Vibrio parahaemolyticus strains isolated from the shrimp with acute hepatopancreatic necrosis disease (AHPND).</title>
        <authorList>
            <person name="Yang Q."/>
            <person name="Dong X."/>
            <person name="Xie G."/>
            <person name="Fu S."/>
            <person name="Zou P."/>
            <person name="Sun J."/>
            <person name="Wang Y."/>
            <person name="Huang J."/>
        </authorList>
    </citation>
    <scope>NUCLEOTIDE SEQUENCE [LARGE SCALE GENOMIC DNA]</scope>
    <source>
        <strain evidence="4 5">20160303005-1</strain>
        <plasmid evidence="5">pvpsd2016-5</plasmid>
        <plasmid evidence="4">pVPSD2016-5</plasmid>
    </source>
</reference>
<protein>
    <submittedName>
        <fullName evidence="1">Uncharacterized protein</fullName>
    </submittedName>
</protein>
<reference evidence="3" key="6">
    <citation type="submission" date="2019-12" db="EMBL/GenBank/DDBJ databases">
        <authorList>
            <consortium name="NCBI Pathogen Detection Project"/>
        </authorList>
    </citation>
    <scope>NUCLEOTIDE SEQUENCE</scope>
    <source>
        <strain evidence="3">1930</strain>
    </source>
</reference>
<evidence type="ECO:0000313" key="3">
    <source>
        <dbReference type="EMBL" id="HAS6680179.1"/>
    </source>
</evidence>
<geneLocation type="plasmid" evidence="2">
    <name>pVA1</name>
</geneLocation>
<evidence type="ECO:0000313" key="5">
    <source>
        <dbReference type="Proteomes" id="UP000464718"/>
    </source>
</evidence>
<dbReference type="EMBL" id="KP324996">
    <property type="protein sequence ID" value="AKC05650.1"/>
    <property type="molecule type" value="Genomic_DNA"/>
</dbReference>
<reference evidence="3" key="4">
    <citation type="journal article" date="2018" name="Genome Biol.">
        <title>SKESA: strategic k-mer extension for scrupulous assemblies.</title>
        <authorList>
            <person name="Souvorov A."/>
            <person name="Agarwala R."/>
            <person name="Lipman D.J."/>
        </authorList>
    </citation>
    <scope>NUCLEOTIDE SEQUENCE</scope>
    <source>
        <strain evidence="3">1930</strain>
    </source>
</reference>
<geneLocation type="plasmid" evidence="5">
    <name>pvpsd2016-5</name>
</geneLocation>